<evidence type="ECO:0000256" key="7">
    <source>
        <dbReference type="ARBA" id="ARBA00023136"/>
    </source>
</evidence>
<keyword evidence="3" id="KW-0597">Phosphoprotein</keyword>
<comment type="caution">
    <text evidence="11">The sequence shown here is derived from an EMBL/GenBank/DDBJ whole genome shotgun (WGS) entry which is preliminary data.</text>
</comment>
<dbReference type="PROSITE" id="PS50113">
    <property type="entry name" value="PAC"/>
    <property type="match status" value="1"/>
</dbReference>
<dbReference type="EC" id="2.7.13.3" evidence="2"/>
<keyword evidence="11" id="KW-0547">Nucleotide-binding</keyword>
<keyword evidence="7" id="KW-0472">Membrane</keyword>
<evidence type="ECO:0000259" key="9">
    <source>
        <dbReference type="PROSITE" id="PS50112"/>
    </source>
</evidence>
<dbReference type="InterPro" id="IPR000014">
    <property type="entry name" value="PAS"/>
</dbReference>
<dbReference type="Proteomes" id="UP001501436">
    <property type="component" value="Unassembled WGS sequence"/>
</dbReference>
<sequence length="486" mass="55095">MNFSVIDIESEMLRAVIDETPAPTALYTGANMLIKLANKAMLNVWQRDESITGMPFDTALPELDKRLLTSVLYHAYQNRQLVELKEQRIERVINYRPKAFYYNFTFKPLINSDGYVWGVLHTATDVTEQVESRFQLAEAEERLRLAIDSAGLGTWSIDATNMQVYPSARTKEFFGLKADEELLFNDALSRIGEMQRPLVVEAINKAFEQGGGCDMEYPITDPKTGRQRWVHSTGKLYYDTTGKPSNYSGIMIDITGRKQEEIRKNDFIAMVSHELKTPLTSIKSYIQISISKAKKLNEDFITGALTKADLQIVKMTKMIRGFLDLSKLESGKISLSPEVFDVSDLISEVVTESRFINSNHFIEIDRNDSVIINADRNKIAQVLDNLLSNAAKYSPLETEIYVNSVVSEHEVIISVADKGIGVKTQDLDKLFDRFYRADNEIMKTVAGFGIGLYIASEIVHLHHGKIWVESKEYEGATFYFSLPLNK</sequence>
<dbReference type="PROSITE" id="PS50109">
    <property type="entry name" value="HIS_KIN"/>
    <property type="match status" value="1"/>
</dbReference>
<evidence type="ECO:0000259" key="10">
    <source>
        <dbReference type="PROSITE" id="PS50113"/>
    </source>
</evidence>
<dbReference type="PROSITE" id="PS50112">
    <property type="entry name" value="PAS"/>
    <property type="match status" value="1"/>
</dbReference>
<evidence type="ECO:0000313" key="12">
    <source>
        <dbReference type="Proteomes" id="UP001501436"/>
    </source>
</evidence>
<evidence type="ECO:0000256" key="2">
    <source>
        <dbReference type="ARBA" id="ARBA00012438"/>
    </source>
</evidence>
<dbReference type="EMBL" id="BAABJI010000002">
    <property type="protein sequence ID" value="GAA4911951.1"/>
    <property type="molecule type" value="Genomic_DNA"/>
</dbReference>
<gene>
    <name evidence="11" type="ORF">GCM10023313_13650</name>
</gene>
<dbReference type="CDD" id="cd00130">
    <property type="entry name" value="PAS"/>
    <property type="match status" value="1"/>
</dbReference>
<dbReference type="InterPro" id="IPR036097">
    <property type="entry name" value="HisK_dim/P_sf"/>
</dbReference>
<keyword evidence="12" id="KW-1185">Reference proteome</keyword>
<evidence type="ECO:0000256" key="4">
    <source>
        <dbReference type="ARBA" id="ARBA00022679"/>
    </source>
</evidence>
<dbReference type="Pfam" id="PF00512">
    <property type="entry name" value="HisKA"/>
    <property type="match status" value="1"/>
</dbReference>
<dbReference type="CDD" id="cd00082">
    <property type="entry name" value="HisKA"/>
    <property type="match status" value="1"/>
</dbReference>
<feature type="domain" description="PAC" evidence="10">
    <location>
        <begin position="213"/>
        <end position="266"/>
    </location>
</feature>
<organism evidence="11 12">
    <name type="scientific">Mucilaginibacter defluvii</name>
    <dbReference type="NCBI Taxonomy" id="1196019"/>
    <lineage>
        <taxon>Bacteria</taxon>
        <taxon>Pseudomonadati</taxon>
        <taxon>Bacteroidota</taxon>
        <taxon>Sphingobacteriia</taxon>
        <taxon>Sphingobacteriales</taxon>
        <taxon>Sphingobacteriaceae</taxon>
        <taxon>Mucilaginibacter</taxon>
    </lineage>
</organism>
<dbReference type="Gene3D" id="1.10.287.130">
    <property type="match status" value="1"/>
</dbReference>
<dbReference type="Pfam" id="PF02518">
    <property type="entry name" value="HATPase_c"/>
    <property type="match status" value="1"/>
</dbReference>
<dbReference type="InterPro" id="IPR005467">
    <property type="entry name" value="His_kinase_dom"/>
</dbReference>
<evidence type="ECO:0000313" key="11">
    <source>
        <dbReference type="EMBL" id="GAA4911951.1"/>
    </source>
</evidence>
<dbReference type="InterPro" id="IPR035965">
    <property type="entry name" value="PAS-like_dom_sf"/>
</dbReference>
<dbReference type="SUPFAM" id="SSF55874">
    <property type="entry name" value="ATPase domain of HSP90 chaperone/DNA topoisomerase II/histidine kinase"/>
    <property type="match status" value="1"/>
</dbReference>
<keyword evidence="6" id="KW-0902">Two-component regulatory system</keyword>
<keyword evidence="11" id="KW-0067">ATP-binding</keyword>
<dbReference type="InterPro" id="IPR001610">
    <property type="entry name" value="PAC"/>
</dbReference>
<keyword evidence="4" id="KW-0808">Transferase</keyword>
<dbReference type="InterPro" id="IPR003661">
    <property type="entry name" value="HisK_dim/P_dom"/>
</dbReference>
<dbReference type="Gene3D" id="3.30.565.10">
    <property type="entry name" value="Histidine kinase-like ATPase, C-terminal domain"/>
    <property type="match status" value="1"/>
</dbReference>
<dbReference type="GO" id="GO:0005524">
    <property type="term" value="F:ATP binding"/>
    <property type="evidence" value="ECO:0007669"/>
    <property type="project" value="UniProtKB-KW"/>
</dbReference>
<dbReference type="InterPro" id="IPR050351">
    <property type="entry name" value="BphY/WalK/GraS-like"/>
</dbReference>
<dbReference type="InterPro" id="IPR003594">
    <property type="entry name" value="HATPase_dom"/>
</dbReference>
<evidence type="ECO:0000256" key="6">
    <source>
        <dbReference type="ARBA" id="ARBA00023012"/>
    </source>
</evidence>
<dbReference type="InterPro" id="IPR004358">
    <property type="entry name" value="Sig_transdc_His_kin-like_C"/>
</dbReference>
<proteinExistence type="predicted"/>
<dbReference type="PANTHER" id="PTHR45453:SF1">
    <property type="entry name" value="PHOSPHATE REGULON SENSOR PROTEIN PHOR"/>
    <property type="match status" value="1"/>
</dbReference>
<protein>
    <recommendedName>
        <fullName evidence="2">histidine kinase</fullName>
        <ecNumber evidence="2">2.7.13.3</ecNumber>
    </recommendedName>
</protein>
<dbReference type="SMART" id="SM00388">
    <property type="entry name" value="HisKA"/>
    <property type="match status" value="1"/>
</dbReference>
<comment type="catalytic activity">
    <reaction evidence="1">
        <text>ATP + protein L-histidine = ADP + protein N-phospho-L-histidine.</text>
        <dbReference type="EC" id="2.7.13.3"/>
    </reaction>
</comment>
<reference evidence="12" key="1">
    <citation type="journal article" date="2019" name="Int. J. Syst. Evol. Microbiol.">
        <title>The Global Catalogue of Microorganisms (GCM) 10K type strain sequencing project: providing services to taxonomists for standard genome sequencing and annotation.</title>
        <authorList>
            <consortium name="The Broad Institute Genomics Platform"/>
            <consortium name="The Broad Institute Genome Sequencing Center for Infectious Disease"/>
            <person name="Wu L."/>
            <person name="Ma J."/>
        </authorList>
    </citation>
    <scope>NUCLEOTIDE SEQUENCE [LARGE SCALE GENOMIC DNA]</scope>
    <source>
        <strain evidence="12">JCM 18283</strain>
    </source>
</reference>
<dbReference type="RefSeq" id="WP_345330222.1">
    <property type="nucleotide sequence ID" value="NZ_BAABJI010000002.1"/>
</dbReference>
<dbReference type="SUPFAM" id="SSF47384">
    <property type="entry name" value="Homodimeric domain of signal transducing histidine kinase"/>
    <property type="match status" value="1"/>
</dbReference>
<dbReference type="SMART" id="SM00086">
    <property type="entry name" value="PAC"/>
    <property type="match status" value="2"/>
</dbReference>
<dbReference type="Pfam" id="PF08447">
    <property type="entry name" value="PAS_3"/>
    <property type="match status" value="1"/>
</dbReference>
<feature type="domain" description="Histidine kinase" evidence="8">
    <location>
        <begin position="270"/>
        <end position="486"/>
    </location>
</feature>
<evidence type="ECO:0000256" key="5">
    <source>
        <dbReference type="ARBA" id="ARBA00022777"/>
    </source>
</evidence>
<evidence type="ECO:0000256" key="1">
    <source>
        <dbReference type="ARBA" id="ARBA00000085"/>
    </source>
</evidence>
<dbReference type="SMART" id="SM00387">
    <property type="entry name" value="HATPase_c"/>
    <property type="match status" value="1"/>
</dbReference>
<dbReference type="PANTHER" id="PTHR45453">
    <property type="entry name" value="PHOSPHATE REGULON SENSOR PROTEIN PHOR"/>
    <property type="match status" value="1"/>
</dbReference>
<dbReference type="Gene3D" id="3.30.450.20">
    <property type="entry name" value="PAS domain"/>
    <property type="match status" value="2"/>
</dbReference>
<evidence type="ECO:0000256" key="3">
    <source>
        <dbReference type="ARBA" id="ARBA00022553"/>
    </source>
</evidence>
<accession>A0ABP9FWA5</accession>
<evidence type="ECO:0000259" key="8">
    <source>
        <dbReference type="PROSITE" id="PS50109"/>
    </source>
</evidence>
<name>A0ABP9FWA5_9SPHI</name>
<dbReference type="InterPro" id="IPR013655">
    <property type="entry name" value="PAS_fold_3"/>
</dbReference>
<feature type="domain" description="PAS" evidence="9">
    <location>
        <begin position="139"/>
        <end position="210"/>
    </location>
</feature>
<dbReference type="InterPro" id="IPR000700">
    <property type="entry name" value="PAS-assoc_C"/>
</dbReference>
<dbReference type="PRINTS" id="PR00344">
    <property type="entry name" value="BCTRLSENSOR"/>
</dbReference>
<dbReference type="SUPFAM" id="SSF55785">
    <property type="entry name" value="PYP-like sensor domain (PAS domain)"/>
    <property type="match status" value="2"/>
</dbReference>
<keyword evidence="5" id="KW-0418">Kinase</keyword>
<dbReference type="NCBIfam" id="TIGR00229">
    <property type="entry name" value="sensory_box"/>
    <property type="match status" value="1"/>
</dbReference>
<dbReference type="InterPro" id="IPR036890">
    <property type="entry name" value="HATPase_C_sf"/>
</dbReference>